<dbReference type="AlphaFoldDB" id="A0A516R114"/>
<evidence type="ECO:0000313" key="2">
    <source>
        <dbReference type="EMBL" id="QDQ09347.1"/>
    </source>
</evidence>
<dbReference type="RefSeq" id="WP_144000926.1">
    <property type="nucleotide sequence ID" value="NZ_CP040916.1"/>
</dbReference>
<feature type="compositionally biased region" description="Basic and acidic residues" evidence="1">
    <location>
        <begin position="64"/>
        <end position="75"/>
    </location>
</feature>
<name>A0A516R114_STRST</name>
<reference evidence="2 3" key="1">
    <citation type="journal article" date="2019" name="J. Ind. Microbiol. Biotechnol.">
        <title>The complete genomic sequence of Streptomyces spectabilis NRRL-2792 and identification of secondary metabolite biosynthetic gene clusters.</title>
        <authorList>
            <person name="Sinha A."/>
            <person name="Phillips-Salemka S."/>
            <person name="Niraula T.A."/>
            <person name="Short K.A."/>
            <person name="Niraula N.P."/>
        </authorList>
    </citation>
    <scope>NUCLEOTIDE SEQUENCE [LARGE SCALE GENOMIC DNA]</scope>
    <source>
        <strain evidence="2 3">NRRL 2792</strain>
    </source>
</reference>
<protein>
    <submittedName>
        <fullName evidence="2">Uncharacterized protein</fullName>
    </submittedName>
</protein>
<organism evidence="2 3">
    <name type="scientific">Streptomyces spectabilis</name>
    <dbReference type="NCBI Taxonomy" id="68270"/>
    <lineage>
        <taxon>Bacteria</taxon>
        <taxon>Bacillati</taxon>
        <taxon>Actinomycetota</taxon>
        <taxon>Actinomycetes</taxon>
        <taxon>Kitasatosporales</taxon>
        <taxon>Streptomycetaceae</taxon>
        <taxon>Streptomyces</taxon>
    </lineage>
</organism>
<proteinExistence type="predicted"/>
<sequence>MTDRRDETPGESPHPVPRDLPDQQADGGDELPGDEGEHEDRADVPSTDEPGARRRGEEDSTTVHPEHPEPHEPTD</sequence>
<feature type="region of interest" description="Disordered" evidence="1">
    <location>
        <begin position="1"/>
        <end position="75"/>
    </location>
</feature>
<evidence type="ECO:0000256" key="1">
    <source>
        <dbReference type="SAM" id="MobiDB-lite"/>
    </source>
</evidence>
<dbReference type="EMBL" id="CP040916">
    <property type="protein sequence ID" value="QDQ09347.1"/>
    <property type="molecule type" value="Genomic_DNA"/>
</dbReference>
<feature type="compositionally biased region" description="Acidic residues" evidence="1">
    <location>
        <begin position="27"/>
        <end position="37"/>
    </location>
</feature>
<evidence type="ECO:0000313" key="3">
    <source>
        <dbReference type="Proteomes" id="UP000316806"/>
    </source>
</evidence>
<accession>A0A516R114</accession>
<gene>
    <name evidence="2" type="ORF">FH965_01180</name>
</gene>
<dbReference type="Proteomes" id="UP000316806">
    <property type="component" value="Chromosome"/>
</dbReference>